<organism evidence="2 3">
    <name type="scientific">Syncephalis pseudoplumigaleata</name>
    <dbReference type="NCBI Taxonomy" id="1712513"/>
    <lineage>
        <taxon>Eukaryota</taxon>
        <taxon>Fungi</taxon>
        <taxon>Fungi incertae sedis</taxon>
        <taxon>Zoopagomycota</taxon>
        <taxon>Zoopagomycotina</taxon>
        <taxon>Zoopagomycetes</taxon>
        <taxon>Zoopagales</taxon>
        <taxon>Piptocephalidaceae</taxon>
        <taxon>Syncephalis</taxon>
    </lineage>
</organism>
<evidence type="ECO:0000313" key="3">
    <source>
        <dbReference type="Proteomes" id="UP000278143"/>
    </source>
</evidence>
<feature type="region of interest" description="Disordered" evidence="1">
    <location>
        <begin position="1"/>
        <end position="21"/>
    </location>
</feature>
<reference evidence="3" key="1">
    <citation type="journal article" date="2018" name="Nat. Microbiol.">
        <title>Leveraging single-cell genomics to expand the fungal tree of life.</title>
        <authorList>
            <person name="Ahrendt S.R."/>
            <person name="Quandt C.A."/>
            <person name="Ciobanu D."/>
            <person name="Clum A."/>
            <person name="Salamov A."/>
            <person name="Andreopoulos B."/>
            <person name="Cheng J.F."/>
            <person name="Woyke T."/>
            <person name="Pelin A."/>
            <person name="Henrissat B."/>
            <person name="Reynolds N.K."/>
            <person name="Benny G.L."/>
            <person name="Smith M.E."/>
            <person name="James T.Y."/>
            <person name="Grigoriev I.V."/>
        </authorList>
    </citation>
    <scope>NUCLEOTIDE SEQUENCE [LARGE SCALE GENOMIC DNA]</scope>
    <source>
        <strain evidence="3">Benny S71-1</strain>
    </source>
</reference>
<dbReference type="AlphaFoldDB" id="A0A4P9YU04"/>
<sequence length="326" mass="34111">MTSMARGMHGPRRRQAQHGSLLDIDDASATSSTIAGDDTGDSNGGSARGHLTRSLTRHASPGFLRYAAPARACVPHRRRRRRPALIKPAAHNTLSEKLLKCRRMFSALHITCTPADAAATKRDTKLRRQHLRKQRRIEQRRLVRVLYSGRQQSKRPPASSSPSSAQARPVESGASAGQLPAGARPQLHVTTSASLPTNWLDASSPIGIPRTGARPAADHPHGPTPIAAAAAAASIASQAALSPAAVHRTEANTGPLSGLSASPLDVLLMAAAIQDAQSGDDLDAATADAPASVGSSSDVEVEADDGLLGMEMEMETETPEMKAAAS</sequence>
<feature type="compositionally biased region" description="Polar residues" evidence="1">
    <location>
        <begin position="188"/>
        <end position="201"/>
    </location>
</feature>
<evidence type="ECO:0000313" key="2">
    <source>
        <dbReference type="EMBL" id="RKP22661.1"/>
    </source>
</evidence>
<feature type="region of interest" description="Disordered" evidence="1">
    <location>
        <begin position="146"/>
        <end position="224"/>
    </location>
</feature>
<dbReference type="OrthoDB" id="10645224at2759"/>
<feature type="region of interest" description="Disordered" evidence="1">
    <location>
        <begin position="281"/>
        <end position="300"/>
    </location>
</feature>
<dbReference type="Proteomes" id="UP000278143">
    <property type="component" value="Unassembled WGS sequence"/>
</dbReference>
<accession>A0A4P9YU04</accession>
<gene>
    <name evidence="2" type="ORF">SYNPS1DRAFT_25515</name>
</gene>
<proteinExistence type="predicted"/>
<feature type="non-terminal residue" evidence="2">
    <location>
        <position position="326"/>
    </location>
</feature>
<evidence type="ECO:0000256" key="1">
    <source>
        <dbReference type="SAM" id="MobiDB-lite"/>
    </source>
</evidence>
<name>A0A4P9YU04_9FUNG</name>
<dbReference type="EMBL" id="KZ991831">
    <property type="protein sequence ID" value="RKP22661.1"/>
    <property type="molecule type" value="Genomic_DNA"/>
</dbReference>
<feature type="compositionally biased region" description="Low complexity" evidence="1">
    <location>
        <begin position="150"/>
        <end position="169"/>
    </location>
</feature>
<keyword evidence="3" id="KW-1185">Reference proteome</keyword>
<protein>
    <submittedName>
        <fullName evidence="2">Uncharacterized protein</fullName>
    </submittedName>
</protein>